<gene>
    <name evidence="2" type="ORF">EAX61_14975</name>
</gene>
<keyword evidence="1" id="KW-0472">Membrane</keyword>
<feature type="transmembrane region" description="Helical" evidence="1">
    <location>
        <begin position="12"/>
        <end position="33"/>
    </location>
</feature>
<comment type="caution">
    <text evidence="2">The sequence shown here is derived from an EMBL/GenBank/DDBJ whole genome shotgun (WGS) entry which is preliminary data.</text>
</comment>
<keyword evidence="1" id="KW-0812">Transmembrane</keyword>
<evidence type="ECO:0000313" key="3">
    <source>
        <dbReference type="Proteomes" id="UP000281985"/>
    </source>
</evidence>
<proteinExistence type="predicted"/>
<dbReference type="EMBL" id="REFV01000019">
    <property type="protein sequence ID" value="RMB56260.1"/>
    <property type="molecule type" value="Genomic_DNA"/>
</dbReference>
<dbReference type="Proteomes" id="UP000281985">
    <property type="component" value="Unassembled WGS sequence"/>
</dbReference>
<name>A0A3M0FTY1_9FLAO</name>
<reference evidence="2 3" key="1">
    <citation type="submission" date="2018-10" db="EMBL/GenBank/DDBJ databases">
        <title>Dokdonia luteus sp. nov., isolated from sea water.</title>
        <authorList>
            <person name="Zhou L.Y."/>
            <person name="Du Z.J."/>
        </authorList>
    </citation>
    <scope>NUCLEOTIDE SEQUENCE [LARGE SCALE GENOMIC DNA]</scope>
    <source>
        <strain evidence="2 3">SH27</strain>
    </source>
</reference>
<feature type="transmembrane region" description="Helical" evidence="1">
    <location>
        <begin position="74"/>
        <end position="96"/>
    </location>
</feature>
<sequence>MKSLEHPINRFALKLAFFSAVFGLLQTLIYAVYPNDYSLVIGFFHLYPTVAVHLIVLLLVIINAVRKKCKIKEVFLTMGIMLLNIPLAYACAYLVLEIL</sequence>
<keyword evidence="1" id="KW-1133">Transmembrane helix</keyword>
<evidence type="ECO:0000313" key="2">
    <source>
        <dbReference type="EMBL" id="RMB56260.1"/>
    </source>
</evidence>
<dbReference type="RefSeq" id="WP_121918527.1">
    <property type="nucleotide sequence ID" value="NZ_REFV01000019.1"/>
</dbReference>
<evidence type="ECO:0000256" key="1">
    <source>
        <dbReference type="SAM" id="Phobius"/>
    </source>
</evidence>
<protein>
    <submittedName>
        <fullName evidence="2">Uncharacterized protein</fullName>
    </submittedName>
</protein>
<dbReference type="AlphaFoldDB" id="A0A3M0FTY1"/>
<feature type="transmembrane region" description="Helical" evidence="1">
    <location>
        <begin position="39"/>
        <end position="62"/>
    </location>
</feature>
<keyword evidence="3" id="KW-1185">Reference proteome</keyword>
<organism evidence="2 3">
    <name type="scientific">Dokdonia sinensis</name>
    <dbReference type="NCBI Taxonomy" id="2479847"/>
    <lineage>
        <taxon>Bacteria</taxon>
        <taxon>Pseudomonadati</taxon>
        <taxon>Bacteroidota</taxon>
        <taxon>Flavobacteriia</taxon>
        <taxon>Flavobacteriales</taxon>
        <taxon>Flavobacteriaceae</taxon>
        <taxon>Dokdonia</taxon>
    </lineage>
</organism>
<dbReference type="OrthoDB" id="1446443at2"/>
<accession>A0A3M0FTY1</accession>